<dbReference type="SUPFAM" id="SSF46785">
    <property type="entry name" value="Winged helix' DNA-binding domain"/>
    <property type="match status" value="1"/>
</dbReference>
<dbReference type="Gene3D" id="1.10.10.10">
    <property type="entry name" value="Winged helix-like DNA-binding domain superfamily/Winged helix DNA-binding domain"/>
    <property type="match status" value="1"/>
</dbReference>
<accession>A0A2A8CTH0</accession>
<gene>
    <name evidence="1" type="ORF">CRI94_16395</name>
</gene>
<sequence>MPDESTIRSTILDLLSSRDPDASICPSEAARAVFDDWREHMDDVREVATEMQQDGLIYATQGEERVDIGEASGPIRLRLEEPNTDE</sequence>
<evidence type="ECO:0000313" key="2">
    <source>
        <dbReference type="Proteomes" id="UP000220102"/>
    </source>
</evidence>
<keyword evidence="2" id="KW-1185">Reference proteome</keyword>
<name>A0A2A8CTH0_9BACT</name>
<keyword evidence="1" id="KW-0808">Transferase</keyword>
<protein>
    <submittedName>
        <fullName evidence="1">S-adenosylmethionine tRNA ribosyltransferase</fullName>
    </submittedName>
</protein>
<dbReference type="InterPro" id="IPR021660">
    <property type="entry name" value="DUF3253"/>
</dbReference>
<reference evidence="1 2" key="1">
    <citation type="submission" date="2017-10" db="EMBL/GenBank/DDBJ databases">
        <title>Draft genome of Longibacter Salinarum.</title>
        <authorList>
            <person name="Goh K.M."/>
            <person name="Shamsir M.S."/>
            <person name="Lim S.W."/>
        </authorList>
    </citation>
    <scope>NUCLEOTIDE SEQUENCE [LARGE SCALE GENOMIC DNA]</scope>
    <source>
        <strain evidence="1 2">KCTC 52045</strain>
    </source>
</reference>
<dbReference type="RefSeq" id="WP_098078648.1">
    <property type="nucleotide sequence ID" value="NZ_PDEQ01000011.1"/>
</dbReference>
<comment type="caution">
    <text evidence="1">The sequence shown here is derived from an EMBL/GenBank/DDBJ whole genome shotgun (WGS) entry which is preliminary data.</text>
</comment>
<dbReference type="InterPro" id="IPR036390">
    <property type="entry name" value="WH_DNA-bd_sf"/>
</dbReference>
<dbReference type="AlphaFoldDB" id="A0A2A8CTH0"/>
<proteinExistence type="predicted"/>
<dbReference type="InterPro" id="IPR036388">
    <property type="entry name" value="WH-like_DNA-bd_sf"/>
</dbReference>
<dbReference type="Pfam" id="PF11625">
    <property type="entry name" value="DUF3253"/>
    <property type="match status" value="1"/>
</dbReference>
<dbReference type="EMBL" id="PDEQ01000011">
    <property type="protein sequence ID" value="PEN11169.1"/>
    <property type="molecule type" value="Genomic_DNA"/>
</dbReference>
<dbReference type="Proteomes" id="UP000220102">
    <property type="component" value="Unassembled WGS sequence"/>
</dbReference>
<dbReference type="OrthoDB" id="711646at2"/>
<evidence type="ECO:0000313" key="1">
    <source>
        <dbReference type="EMBL" id="PEN11169.1"/>
    </source>
</evidence>
<dbReference type="GO" id="GO:0016740">
    <property type="term" value="F:transferase activity"/>
    <property type="evidence" value="ECO:0007669"/>
    <property type="project" value="UniProtKB-KW"/>
</dbReference>
<organism evidence="1 2">
    <name type="scientific">Longibacter salinarum</name>
    <dbReference type="NCBI Taxonomy" id="1850348"/>
    <lineage>
        <taxon>Bacteria</taxon>
        <taxon>Pseudomonadati</taxon>
        <taxon>Rhodothermota</taxon>
        <taxon>Rhodothermia</taxon>
        <taxon>Rhodothermales</taxon>
        <taxon>Salisaetaceae</taxon>
        <taxon>Longibacter</taxon>
    </lineage>
</organism>